<name>A0AAN9G2Z5_9CAEN</name>
<dbReference type="EMBL" id="JBAMIC010000022">
    <property type="protein sequence ID" value="KAK7092060.1"/>
    <property type="molecule type" value="Genomic_DNA"/>
</dbReference>
<keyword evidence="2" id="KW-1133">Transmembrane helix</keyword>
<evidence type="ECO:0000313" key="4">
    <source>
        <dbReference type="Proteomes" id="UP001374579"/>
    </source>
</evidence>
<reference evidence="3 4" key="1">
    <citation type="submission" date="2024-02" db="EMBL/GenBank/DDBJ databases">
        <title>Chromosome-scale genome assembly of the rough periwinkle Littorina saxatilis.</title>
        <authorList>
            <person name="De Jode A."/>
            <person name="Faria R."/>
            <person name="Formenti G."/>
            <person name="Sims Y."/>
            <person name="Smith T.P."/>
            <person name="Tracey A."/>
            <person name="Wood J.M.D."/>
            <person name="Zagrodzka Z.B."/>
            <person name="Johannesson K."/>
            <person name="Butlin R.K."/>
            <person name="Leder E.H."/>
        </authorList>
    </citation>
    <scope>NUCLEOTIDE SEQUENCE [LARGE SCALE GENOMIC DNA]</scope>
    <source>
        <strain evidence="3">Snail1</strain>
        <tissue evidence="3">Muscle</tissue>
    </source>
</reference>
<keyword evidence="2" id="KW-0472">Membrane</keyword>
<sequence length="304" mass="31575">MTQLNKTSSKTREDNSLSLADCKGANSGASTSKCSGGRTECGTAREKRSAAAATTTSTLPGPVAHGRCTRKVVYYQNRFIVIDSAPAAAATAHTSSSALHVTSGVHHGGGGGANGCAGSGCMPGAGAAARDRWKKETGDVAPLCQQRETASSDQATRCTVKAATGISAAAAADSAGRFDASGGVVVVRSSKHNMDAPPATVDGRGIEIIVSDETGISHRPDKPSRLLSGKRAAALKRVGTVLLDNRMKGKENCQHLLMEHPEEYRVLKKVLNIIFVTVGMALLVSVFVVIIYTAVGEYCCHCPY</sequence>
<proteinExistence type="predicted"/>
<feature type="transmembrane region" description="Helical" evidence="2">
    <location>
        <begin position="270"/>
        <end position="295"/>
    </location>
</feature>
<gene>
    <name evidence="3" type="ORF">V1264_009666</name>
</gene>
<comment type="caution">
    <text evidence="3">The sequence shown here is derived from an EMBL/GenBank/DDBJ whole genome shotgun (WGS) entry which is preliminary data.</text>
</comment>
<accession>A0AAN9G2Z5</accession>
<evidence type="ECO:0000256" key="1">
    <source>
        <dbReference type="SAM" id="MobiDB-lite"/>
    </source>
</evidence>
<dbReference type="Proteomes" id="UP001374579">
    <property type="component" value="Unassembled WGS sequence"/>
</dbReference>
<dbReference type="AlphaFoldDB" id="A0AAN9G2Z5"/>
<keyword evidence="4" id="KW-1185">Reference proteome</keyword>
<keyword evidence="2" id="KW-0812">Transmembrane</keyword>
<evidence type="ECO:0000256" key="2">
    <source>
        <dbReference type="SAM" id="Phobius"/>
    </source>
</evidence>
<protein>
    <submittedName>
        <fullName evidence="3">Uncharacterized protein</fullName>
    </submittedName>
</protein>
<feature type="region of interest" description="Disordered" evidence="1">
    <location>
        <begin position="1"/>
        <end position="40"/>
    </location>
</feature>
<evidence type="ECO:0000313" key="3">
    <source>
        <dbReference type="EMBL" id="KAK7092060.1"/>
    </source>
</evidence>
<organism evidence="3 4">
    <name type="scientific">Littorina saxatilis</name>
    <dbReference type="NCBI Taxonomy" id="31220"/>
    <lineage>
        <taxon>Eukaryota</taxon>
        <taxon>Metazoa</taxon>
        <taxon>Spiralia</taxon>
        <taxon>Lophotrochozoa</taxon>
        <taxon>Mollusca</taxon>
        <taxon>Gastropoda</taxon>
        <taxon>Caenogastropoda</taxon>
        <taxon>Littorinimorpha</taxon>
        <taxon>Littorinoidea</taxon>
        <taxon>Littorinidae</taxon>
        <taxon>Littorina</taxon>
    </lineage>
</organism>